<dbReference type="PROSITE" id="PS50181">
    <property type="entry name" value="FBOX"/>
    <property type="match status" value="1"/>
</dbReference>
<feature type="domain" description="F-box" evidence="1">
    <location>
        <begin position="28"/>
        <end position="73"/>
    </location>
</feature>
<dbReference type="InterPro" id="IPR036047">
    <property type="entry name" value="F-box-like_dom_sf"/>
</dbReference>
<accession>A0AA39V5F3</accession>
<dbReference type="EMBL" id="JAFEKC020000001">
    <property type="protein sequence ID" value="KAK0517093.1"/>
    <property type="molecule type" value="Genomic_DNA"/>
</dbReference>
<organism evidence="2 3">
    <name type="scientific">Cladonia borealis</name>
    <dbReference type="NCBI Taxonomy" id="184061"/>
    <lineage>
        <taxon>Eukaryota</taxon>
        <taxon>Fungi</taxon>
        <taxon>Dikarya</taxon>
        <taxon>Ascomycota</taxon>
        <taxon>Pezizomycotina</taxon>
        <taxon>Lecanoromycetes</taxon>
        <taxon>OSLEUM clade</taxon>
        <taxon>Lecanoromycetidae</taxon>
        <taxon>Lecanorales</taxon>
        <taxon>Lecanorineae</taxon>
        <taxon>Cladoniaceae</taxon>
        <taxon>Cladonia</taxon>
    </lineage>
</organism>
<name>A0AA39V5F3_9LECA</name>
<proteinExistence type="predicted"/>
<dbReference type="InterPro" id="IPR001810">
    <property type="entry name" value="F-box_dom"/>
</dbReference>
<evidence type="ECO:0000313" key="3">
    <source>
        <dbReference type="Proteomes" id="UP001166286"/>
    </source>
</evidence>
<dbReference type="Proteomes" id="UP001166286">
    <property type="component" value="Unassembled WGS sequence"/>
</dbReference>
<comment type="caution">
    <text evidence="2">The sequence shown here is derived from an EMBL/GenBank/DDBJ whole genome shotgun (WGS) entry which is preliminary data.</text>
</comment>
<protein>
    <recommendedName>
        <fullName evidence="1">F-box domain-containing protein</fullName>
    </recommendedName>
</protein>
<evidence type="ECO:0000313" key="2">
    <source>
        <dbReference type="EMBL" id="KAK0517093.1"/>
    </source>
</evidence>
<sequence length="124" mass="13973">MPFPSILLWSRQRSVHDLVEANHPDATASGLQNLPSELLQMIALHLPLADAASFALVDCRLSMLIGPPYWPRLRASAVITGHREQFLSTLARDLPSWFYCHSCSRLHPRDRIRPPGPFNQPSKP</sequence>
<dbReference type="AlphaFoldDB" id="A0AA39V5F3"/>
<gene>
    <name evidence="2" type="ORF">JMJ35_000248</name>
</gene>
<reference evidence="2" key="1">
    <citation type="submission" date="2023-03" db="EMBL/GenBank/DDBJ databases">
        <title>Complete genome of Cladonia borealis.</title>
        <authorList>
            <person name="Park H."/>
        </authorList>
    </citation>
    <scope>NUCLEOTIDE SEQUENCE</scope>
    <source>
        <strain evidence="2">ANT050790</strain>
    </source>
</reference>
<evidence type="ECO:0000259" key="1">
    <source>
        <dbReference type="PROSITE" id="PS50181"/>
    </source>
</evidence>
<dbReference type="SUPFAM" id="SSF81383">
    <property type="entry name" value="F-box domain"/>
    <property type="match status" value="1"/>
</dbReference>
<keyword evidence="3" id="KW-1185">Reference proteome</keyword>